<comment type="caution">
    <text evidence="10">The sequence shown here is derived from an EMBL/GenBank/DDBJ whole genome shotgun (WGS) entry which is preliminary data.</text>
</comment>
<keyword evidence="6 7" id="KW-0694">RNA-binding</keyword>
<gene>
    <name evidence="7" type="primary">rsmA</name>
    <name evidence="7" type="synonym">ksgA</name>
    <name evidence="10" type="ORF">BJF92_02040</name>
</gene>
<dbReference type="NCBIfam" id="TIGR00755">
    <property type="entry name" value="ksgA"/>
    <property type="match status" value="1"/>
</dbReference>
<evidence type="ECO:0000256" key="4">
    <source>
        <dbReference type="ARBA" id="ARBA00022679"/>
    </source>
</evidence>
<sequence>MAAIDGLPPLRDVIARHGLDAKKALGQNFLLDLNLTQKIARAAGPLAGVTVFEVGPGPGGLTRAILSLGAAKVIAVERDARCLPALAEIADHYPGRLEVIEGDALKTDFEALTATVDGPVRIIANLPYNVGTQLLINWLLPRTWPPFWQSLTLMFQREVGLRIVAEADDDHYGRLGVLCGWRTEARMAFDVPPQAFSPPPKVTSSVVHLTPIAEPMAARAETLERVTAAAFGQRRKMLRQSLKPLGGETLLAKVGIDPQRRAETLSVEEFVALANAL</sequence>
<evidence type="ECO:0000256" key="1">
    <source>
        <dbReference type="ARBA" id="ARBA00022490"/>
    </source>
</evidence>
<evidence type="ECO:0000256" key="6">
    <source>
        <dbReference type="ARBA" id="ARBA00022884"/>
    </source>
</evidence>
<dbReference type="AlphaFoldDB" id="A0A1Q9AKU3"/>
<evidence type="ECO:0000256" key="7">
    <source>
        <dbReference type="HAMAP-Rule" id="MF_00607"/>
    </source>
</evidence>
<dbReference type="PANTHER" id="PTHR11727">
    <property type="entry name" value="DIMETHYLADENOSINE TRANSFERASE"/>
    <property type="match status" value="1"/>
</dbReference>
<evidence type="ECO:0000256" key="3">
    <source>
        <dbReference type="ARBA" id="ARBA00022603"/>
    </source>
</evidence>
<accession>A0A1Q9AKU3</accession>
<reference evidence="10 11" key="1">
    <citation type="submission" date="2016-09" db="EMBL/GenBank/DDBJ databases">
        <title>Rhizobium sp. nov., a novel species isolated from the rice rhizosphere.</title>
        <authorList>
            <person name="Zhao J."/>
            <person name="Zhang X."/>
        </authorList>
    </citation>
    <scope>NUCLEOTIDE SEQUENCE [LARGE SCALE GENOMIC DNA]</scope>
    <source>
        <strain evidence="10 11">MH17</strain>
    </source>
</reference>
<dbReference type="InterPro" id="IPR029063">
    <property type="entry name" value="SAM-dependent_MTases_sf"/>
</dbReference>
<dbReference type="PROSITE" id="PS51689">
    <property type="entry name" value="SAM_RNA_A_N6_MT"/>
    <property type="match status" value="1"/>
</dbReference>
<evidence type="ECO:0000256" key="5">
    <source>
        <dbReference type="ARBA" id="ARBA00022691"/>
    </source>
</evidence>
<dbReference type="FunFam" id="1.10.8.100:FF:000001">
    <property type="entry name" value="Ribosomal RNA small subunit methyltransferase A"/>
    <property type="match status" value="1"/>
</dbReference>
<dbReference type="EC" id="2.1.1.182" evidence="7"/>
<dbReference type="PANTHER" id="PTHR11727:SF7">
    <property type="entry name" value="DIMETHYLADENOSINE TRANSFERASE-RELATED"/>
    <property type="match status" value="1"/>
</dbReference>
<feature type="binding site" evidence="7 8">
    <location>
        <position position="55"/>
    </location>
    <ligand>
        <name>S-adenosyl-L-methionine</name>
        <dbReference type="ChEBI" id="CHEBI:59789"/>
    </ligand>
</feature>
<comment type="subcellular location">
    <subcellularLocation>
        <location evidence="7">Cytoplasm</location>
    </subcellularLocation>
</comment>
<dbReference type="InterPro" id="IPR020598">
    <property type="entry name" value="rRNA_Ade_methylase_Trfase_N"/>
</dbReference>
<keyword evidence="4 7" id="KW-0808">Transferase</keyword>
<feature type="binding site" evidence="7 8">
    <location>
        <position position="28"/>
    </location>
    <ligand>
        <name>S-adenosyl-L-methionine</name>
        <dbReference type="ChEBI" id="CHEBI:59789"/>
    </ligand>
</feature>
<dbReference type="CDD" id="cd02440">
    <property type="entry name" value="AdoMet_MTases"/>
    <property type="match status" value="1"/>
</dbReference>
<dbReference type="GO" id="GO:0003723">
    <property type="term" value="F:RNA binding"/>
    <property type="evidence" value="ECO:0007669"/>
    <property type="project" value="UniProtKB-UniRule"/>
</dbReference>
<feature type="binding site" evidence="7 8">
    <location>
        <position position="125"/>
    </location>
    <ligand>
        <name>S-adenosyl-L-methionine</name>
        <dbReference type="ChEBI" id="CHEBI:59789"/>
    </ligand>
</feature>
<name>A0A1Q9AKU3_9HYPH</name>
<keyword evidence="2 7" id="KW-0698">rRNA processing</keyword>
<dbReference type="Pfam" id="PF00398">
    <property type="entry name" value="RrnaAD"/>
    <property type="match status" value="1"/>
</dbReference>
<dbReference type="InterPro" id="IPR020596">
    <property type="entry name" value="rRNA_Ade_Mease_Trfase_CS"/>
</dbReference>
<feature type="binding site" evidence="7 8">
    <location>
        <position position="30"/>
    </location>
    <ligand>
        <name>S-adenosyl-L-methionine</name>
        <dbReference type="ChEBI" id="CHEBI:59789"/>
    </ligand>
</feature>
<keyword evidence="3 7" id="KW-0489">Methyltransferase</keyword>
<feature type="binding site" evidence="7 8">
    <location>
        <position position="103"/>
    </location>
    <ligand>
        <name>S-adenosyl-L-methionine</name>
        <dbReference type="ChEBI" id="CHEBI:59789"/>
    </ligand>
</feature>
<proteinExistence type="inferred from homology"/>
<comment type="function">
    <text evidence="7">Specifically dimethylates two adjacent adenosines (A1518 and A1519) in the loop of a conserved hairpin near the 3'-end of 16S rRNA in the 30S particle. May play a critical role in biogenesis of 30S subunits.</text>
</comment>
<dbReference type="RefSeq" id="WP_075634401.1">
    <property type="nucleotide sequence ID" value="NZ_MKIO01000025.1"/>
</dbReference>
<evidence type="ECO:0000313" key="11">
    <source>
        <dbReference type="Proteomes" id="UP000186143"/>
    </source>
</evidence>
<dbReference type="GO" id="GO:0005829">
    <property type="term" value="C:cytosol"/>
    <property type="evidence" value="ECO:0007669"/>
    <property type="project" value="TreeGrafter"/>
</dbReference>
<dbReference type="SMART" id="SM00650">
    <property type="entry name" value="rADc"/>
    <property type="match status" value="1"/>
</dbReference>
<dbReference type="Gene3D" id="1.10.8.100">
    <property type="entry name" value="Ribosomal RNA adenine dimethylase-like, domain 2"/>
    <property type="match status" value="1"/>
</dbReference>
<dbReference type="STRING" id="1672749.BJF92_02040"/>
<dbReference type="SUPFAM" id="SSF53335">
    <property type="entry name" value="S-adenosyl-L-methionine-dependent methyltransferases"/>
    <property type="match status" value="1"/>
</dbReference>
<dbReference type="InterPro" id="IPR011530">
    <property type="entry name" value="rRNA_adenine_dimethylase"/>
</dbReference>
<dbReference type="HAMAP" id="MF_00607">
    <property type="entry name" value="16SrRNA_methyltr_A"/>
    <property type="match status" value="1"/>
</dbReference>
<dbReference type="EMBL" id="MKIO01000025">
    <property type="protein sequence ID" value="OLP55915.1"/>
    <property type="molecule type" value="Genomic_DNA"/>
</dbReference>
<evidence type="ECO:0000313" key="10">
    <source>
        <dbReference type="EMBL" id="OLP55915.1"/>
    </source>
</evidence>
<protein>
    <recommendedName>
        <fullName evidence="7">Ribosomal RNA small subunit methyltransferase A</fullName>
        <ecNumber evidence="7">2.1.1.182</ecNumber>
    </recommendedName>
    <alternativeName>
        <fullName evidence="7">16S rRNA (adenine(1518)-N(6)/adenine(1519)-N(6))-dimethyltransferase</fullName>
    </alternativeName>
    <alternativeName>
        <fullName evidence="7">16S rRNA dimethyladenosine transferase</fullName>
    </alternativeName>
    <alternativeName>
        <fullName evidence="7">16S rRNA dimethylase</fullName>
    </alternativeName>
    <alternativeName>
        <fullName evidence="7">S-adenosylmethionine-6-N', N'-adenosyl(rRNA) dimethyltransferase</fullName>
    </alternativeName>
</protein>
<evidence type="ECO:0000259" key="9">
    <source>
        <dbReference type="SMART" id="SM00650"/>
    </source>
</evidence>
<dbReference type="OrthoDB" id="9814755at2"/>
<evidence type="ECO:0000256" key="8">
    <source>
        <dbReference type="PROSITE-ProRule" id="PRU01026"/>
    </source>
</evidence>
<dbReference type="InterPro" id="IPR001737">
    <property type="entry name" value="KsgA/Erm"/>
</dbReference>
<comment type="similarity">
    <text evidence="7">Belongs to the class I-like SAM-binding methyltransferase superfamily. rRNA adenine N(6)-methyltransferase family. RsmA subfamily.</text>
</comment>
<dbReference type="InterPro" id="IPR023165">
    <property type="entry name" value="rRNA_Ade_diMease-like_C"/>
</dbReference>
<dbReference type="GO" id="GO:0052908">
    <property type="term" value="F:16S rRNA (adenine(1518)-N(6)/adenine(1519)-N(6))-dimethyltransferase activity"/>
    <property type="evidence" value="ECO:0007669"/>
    <property type="project" value="UniProtKB-EC"/>
</dbReference>
<evidence type="ECO:0000256" key="2">
    <source>
        <dbReference type="ARBA" id="ARBA00022552"/>
    </source>
</evidence>
<dbReference type="PROSITE" id="PS01131">
    <property type="entry name" value="RRNA_A_DIMETH"/>
    <property type="match status" value="1"/>
</dbReference>
<feature type="binding site" evidence="7 8">
    <location>
        <position position="77"/>
    </location>
    <ligand>
        <name>S-adenosyl-L-methionine</name>
        <dbReference type="ChEBI" id="CHEBI:59789"/>
    </ligand>
</feature>
<keyword evidence="5 7" id="KW-0949">S-adenosyl-L-methionine</keyword>
<organism evidence="10 11">
    <name type="scientific">Xaviernesmea rhizosphaerae</name>
    <dbReference type="NCBI Taxonomy" id="1672749"/>
    <lineage>
        <taxon>Bacteria</taxon>
        <taxon>Pseudomonadati</taxon>
        <taxon>Pseudomonadota</taxon>
        <taxon>Alphaproteobacteria</taxon>
        <taxon>Hyphomicrobiales</taxon>
        <taxon>Rhizobiaceae</taxon>
        <taxon>Rhizobium/Agrobacterium group</taxon>
        <taxon>Xaviernesmea</taxon>
    </lineage>
</organism>
<dbReference type="Proteomes" id="UP000186143">
    <property type="component" value="Unassembled WGS sequence"/>
</dbReference>
<keyword evidence="1 7" id="KW-0963">Cytoplasm</keyword>
<comment type="catalytic activity">
    <reaction evidence="7">
        <text>adenosine(1518)/adenosine(1519) in 16S rRNA + 4 S-adenosyl-L-methionine = N(6)-dimethyladenosine(1518)/N(6)-dimethyladenosine(1519) in 16S rRNA + 4 S-adenosyl-L-homocysteine + 4 H(+)</text>
        <dbReference type="Rhea" id="RHEA:19609"/>
        <dbReference type="Rhea" id="RHEA-COMP:10232"/>
        <dbReference type="Rhea" id="RHEA-COMP:10233"/>
        <dbReference type="ChEBI" id="CHEBI:15378"/>
        <dbReference type="ChEBI" id="CHEBI:57856"/>
        <dbReference type="ChEBI" id="CHEBI:59789"/>
        <dbReference type="ChEBI" id="CHEBI:74411"/>
        <dbReference type="ChEBI" id="CHEBI:74493"/>
        <dbReference type="EC" id="2.1.1.182"/>
    </reaction>
</comment>
<dbReference type="Gene3D" id="3.40.50.150">
    <property type="entry name" value="Vaccinia Virus protein VP39"/>
    <property type="match status" value="1"/>
</dbReference>
<feature type="domain" description="Ribosomal RNA adenine methylase transferase N-terminal" evidence="9">
    <location>
        <begin position="35"/>
        <end position="213"/>
    </location>
</feature>